<proteinExistence type="predicted"/>
<protein>
    <submittedName>
        <fullName evidence="1">Uncharacterized protein</fullName>
    </submittedName>
</protein>
<dbReference type="AlphaFoldDB" id="A0A5N5FFZ1"/>
<accession>A0A5N5FFZ1</accession>
<keyword evidence="2" id="KW-1185">Reference proteome</keyword>
<comment type="caution">
    <text evidence="1">The sequence shown here is derived from an EMBL/GenBank/DDBJ whole genome shotgun (WGS) entry which is preliminary data.</text>
</comment>
<sequence>MPLTRSEKRLGLPVPLVVVVSAPSSRVSHILGGRVVDGWVGSGLSPRREWVGILYLVGIGREIKWRIWVTGRDGRDGVVNFGSTVSKSNHSDWRNEGGVHNWDEGENEGKVAILKKSSNGTFTCVL</sequence>
<evidence type="ECO:0000313" key="1">
    <source>
        <dbReference type="EMBL" id="KAB2597324.1"/>
    </source>
</evidence>
<reference evidence="1 2" key="1">
    <citation type="submission" date="2019-09" db="EMBL/GenBank/DDBJ databases">
        <authorList>
            <person name="Ou C."/>
        </authorList>
    </citation>
    <scope>NUCLEOTIDE SEQUENCE [LARGE SCALE GENOMIC DNA]</scope>
    <source>
        <strain evidence="1">S2</strain>
        <tissue evidence="1">Leaf</tissue>
    </source>
</reference>
<name>A0A5N5FFZ1_9ROSA</name>
<organism evidence="1 2">
    <name type="scientific">Pyrus ussuriensis x Pyrus communis</name>
    <dbReference type="NCBI Taxonomy" id="2448454"/>
    <lineage>
        <taxon>Eukaryota</taxon>
        <taxon>Viridiplantae</taxon>
        <taxon>Streptophyta</taxon>
        <taxon>Embryophyta</taxon>
        <taxon>Tracheophyta</taxon>
        <taxon>Spermatophyta</taxon>
        <taxon>Magnoliopsida</taxon>
        <taxon>eudicotyledons</taxon>
        <taxon>Gunneridae</taxon>
        <taxon>Pentapetalae</taxon>
        <taxon>rosids</taxon>
        <taxon>fabids</taxon>
        <taxon>Rosales</taxon>
        <taxon>Rosaceae</taxon>
        <taxon>Amygdaloideae</taxon>
        <taxon>Maleae</taxon>
        <taxon>Pyrus</taxon>
    </lineage>
</organism>
<dbReference type="Proteomes" id="UP000327157">
    <property type="component" value="Chromosome 1"/>
</dbReference>
<evidence type="ECO:0000313" key="2">
    <source>
        <dbReference type="Proteomes" id="UP000327157"/>
    </source>
</evidence>
<reference evidence="2" key="2">
    <citation type="submission" date="2019-10" db="EMBL/GenBank/DDBJ databases">
        <title>A de novo genome assembly of a pear dwarfing rootstock.</title>
        <authorList>
            <person name="Wang F."/>
            <person name="Wang J."/>
            <person name="Li S."/>
            <person name="Zhang Y."/>
            <person name="Fang M."/>
            <person name="Ma L."/>
            <person name="Zhao Y."/>
            <person name="Jiang S."/>
        </authorList>
    </citation>
    <scope>NUCLEOTIDE SEQUENCE [LARGE SCALE GENOMIC DNA]</scope>
</reference>
<dbReference type="EMBL" id="SMOL01000768">
    <property type="protein sequence ID" value="KAB2597324.1"/>
    <property type="molecule type" value="Genomic_DNA"/>
</dbReference>
<gene>
    <name evidence="1" type="ORF">D8674_000244</name>
</gene>
<reference evidence="1 2" key="3">
    <citation type="submission" date="2019-11" db="EMBL/GenBank/DDBJ databases">
        <title>A de novo genome assembly of a pear dwarfing rootstock.</title>
        <authorList>
            <person name="Wang F."/>
            <person name="Wang J."/>
            <person name="Li S."/>
            <person name="Zhang Y."/>
            <person name="Fang M."/>
            <person name="Ma L."/>
            <person name="Zhao Y."/>
            <person name="Jiang S."/>
        </authorList>
    </citation>
    <scope>NUCLEOTIDE SEQUENCE [LARGE SCALE GENOMIC DNA]</scope>
    <source>
        <strain evidence="1">S2</strain>
        <tissue evidence="1">Leaf</tissue>
    </source>
</reference>